<feature type="compositionally biased region" description="Basic and acidic residues" evidence="1">
    <location>
        <begin position="122"/>
        <end position="136"/>
    </location>
</feature>
<name>A0A4Y9XLV1_9AGAM</name>
<feature type="region of interest" description="Disordered" evidence="1">
    <location>
        <begin position="115"/>
        <end position="168"/>
    </location>
</feature>
<organism evidence="2 3">
    <name type="scientific">Dentipellis fragilis</name>
    <dbReference type="NCBI Taxonomy" id="205917"/>
    <lineage>
        <taxon>Eukaryota</taxon>
        <taxon>Fungi</taxon>
        <taxon>Dikarya</taxon>
        <taxon>Basidiomycota</taxon>
        <taxon>Agaricomycotina</taxon>
        <taxon>Agaricomycetes</taxon>
        <taxon>Russulales</taxon>
        <taxon>Hericiaceae</taxon>
        <taxon>Dentipellis</taxon>
    </lineage>
</organism>
<evidence type="ECO:0000313" key="3">
    <source>
        <dbReference type="Proteomes" id="UP000298327"/>
    </source>
</evidence>
<proteinExistence type="predicted"/>
<comment type="caution">
    <text evidence="2">The sequence shown here is derived from an EMBL/GenBank/DDBJ whole genome shotgun (WGS) entry which is preliminary data.</text>
</comment>
<reference evidence="2 3" key="1">
    <citation type="submission" date="2019-02" db="EMBL/GenBank/DDBJ databases">
        <title>Genome sequencing of the rare red list fungi Dentipellis fragilis.</title>
        <authorList>
            <person name="Buettner E."/>
            <person name="Kellner H."/>
        </authorList>
    </citation>
    <scope>NUCLEOTIDE SEQUENCE [LARGE SCALE GENOMIC DNA]</scope>
    <source>
        <strain evidence="2 3">DSM 105465</strain>
    </source>
</reference>
<dbReference type="Proteomes" id="UP000298327">
    <property type="component" value="Unassembled WGS sequence"/>
</dbReference>
<evidence type="ECO:0000256" key="1">
    <source>
        <dbReference type="SAM" id="MobiDB-lite"/>
    </source>
</evidence>
<feature type="compositionally biased region" description="Low complexity" evidence="1">
    <location>
        <begin position="139"/>
        <end position="156"/>
    </location>
</feature>
<gene>
    <name evidence="2" type="ORF">EVG20_g11582</name>
</gene>
<sequence>MWQLLIPISSESRDATCSRSLSSLRQREQAIAHSQLTQCTAARQGEDIQEGCEGSINQVCEFITIASALAYFRNTGHELRRKISPQSFKCACLRYVTISAHAMLQRCAAARRAELAGTQDQRGAERRAGDNEDSRRRGTPTSSSPATHHPTTPQHSGLITLLSPSPHTVTMPEPMPRPAVHHIAHACTLHRRHPSCNRARLQTWQFHVQHATIPCPTCPIPSDTGSQHQAGSPSMARGSMTYIPACSRSPPVPSTPRTATTAALAGPPPCPSTSLCMHSPSLADVLAPVADALSGRDTCNVPGGSLSPPTPHPSPCSLSPVNAACSHDINASSTTPHTCRPCSPICAASPTHISLTLSRVAAASTTTSGAVPALLCVTLQGQPLTP</sequence>
<dbReference type="AlphaFoldDB" id="A0A4Y9XLV1"/>
<keyword evidence="3" id="KW-1185">Reference proteome</keyword>
<protein>
    <submittedName>
        <fullName evidence="2">Uncharacterized protein</fullName>
    </submittedName>
</protein>
<dbReference type="EMBL" id="SEOQ01001880">
    <property type="protein sequence ID" value="TFY50333.1"/>
    <property type="molecule type" value="Genomic_DNA"/>
</dbReference>
<evidence type="ECO:0000313" key="2">
    <source>
        <dbReference type="EMBL" id="TFY50333.1"/>
    </source>
</evidence>
<accession>A0A4Y9XLV1</accession>